<sequence length="568" mass="62458">MARKPNPQQGLAFDWTFPQPDWQDRIRQHQVPIDLAKLRPYLNTDRADRARAILNNLRLADVPDQPRMMQAGGEWFFQIAEVIAGSVLKDGKARISDVLIQVPKKNSKTTFGGLLMLSLMLMSPRPRAEFVLIGPTLEIAQLAFNQIAGAIYLDDHLREILHVREHLKTIEHRTSGCRLSCKAFDMQIATGSRPAAYLLDEAWLLKGEDAARVIGQLKGGQASIPEGIGITISTQADQAPQGYWKAELTKARAVRDGTATIPGYLPVMYEPPLDVAADLDRLCQPETWEMVNPNLGKSVDLDWLKASFSMSKAVDKFELQRWLSQHVNAEVTTYAAADDAWGGAEVWDKTSSRSCRFDWICQEAKYLYFGFDGGGGDDLTSLAVIGQFSDDGPWYAATRSWVWPIALERRKSIATQLRDFEKDGDLAVVDVGEDLRQITDIIAAAASAGKFIGCGVDPNGIAADLANALEDAGVERERVIAVKQGFALRPGWLGLERRARQGQLIHSDQAILSWAVSNTKVDPKSGLITKKYNGVGKIDPVVALATAAMVVLDSPPKPWVFDVGALVG</sequence>
<dbReference type="PANTHER" id="PTHR41287:SF1">
    <property type="entry name" value="PROTEIN YMFN"/>
    <property type="match status" value="1"/>
</dbReference>
<dbReference type="GO" id="GO:0004519">
    <property type="term" value="F:endonuclease activity"/>
    <property type="evidence" value="ECO:0007669"/>
    <property type="project" value="InterPro"/>
</dbReference>
<evidence type="ECO:0000259" key="1">
    <source>
        <dbReference type="Pfam" id="PF20441"/>
    </source>
</evidence>
<dbReference type="Gene3D" id="3.40.50.300">
    <property type="entry name" value="P-loop containing nucleotide triphosphate hydrolases"/>
    <property type="match status" value="1"/>
</dbReference>
<feature type="domain" description="Terminase large subunit-like endonuclease" evidence="1">
    <location>
        <begin position="285"/>
        <end position="549"/>
    </location>
</feature>
<proteinExistence type="predicted"/>
<dbReference type="EMBL" id="FOTQ01000004">
    <property type="protein sequence ID" value="SFM16760.1"/>
    <property type="molecule type" value="Genomic_DNA"/>
</dbReference>
<organism evidence="2 3">
    <name type="scientific">Shimia aestuarii</name>
    <dbReference type="NCBI Taxonomy" id="254406"/>
    <lineage>
        <taxon>Bacteria</taxon>
        <taxon>Pseudomonadati</taxon>
        <taxon>Pseudomonadota</taxon>
        <taxon>Alphaproteobacteria</taxon>
        <taxon>Rhodobacterales</taxon>
        <taxon>Roseobacteraceae</taxon>
    </lineage>
</organism>
<dbReference type="Proteomes" id="UP000199144">
    <property type="component" value="Unassembled WGS sequence"/>
</dbReference>
<evidence type="ECO:0000313" key="3">
    <source>
        <dbReference type="Proteomes" id="UP000199144"/>
    </source>
</evidence>
<dbReference type="RefSeq" id="WP_165610070.1">
    <property type="nucleotide sequence ID" value="NZ_FOTQ01000004.1"/>
</dbReference>
<dbReference type="Pfam" id="PF20441">
    <property type="entry name" value="TerL_nuclease"/>
    <property type="match status" value="1"/>
</dbReference>
<keyword evidence="3" id="KW-1185">Reference proteome</keyword>
<evidence type="ECO:0000313" key="2">
    <source>
        <dbReference type="EMBL" id="SFM16760.1"/>
    </source>
</evidence>
<dbReference type="InterPro" id="IPR005021">
    <property type="entry name" value="Terminase_largesu-like"/>
</dbReference>
<dbReference type="AlphaFoldDB" id="A0A1I4NN57"/>
<name>A0A1I4NN57_9RHOB</name>
<reference evidence="2 3" key="1">
    <citation type="submission" date="2016-10" db="EMBL/GenBank/DDBJ databases">
        <authorList>
            <person name="de Groot N.N."/>
        </authorList>
    </citation>
    <scope>NUCLEOTIDE SEQUENCE [LARGE SCALE GENOMIC DNA]</scope>
    <source>
        <strain evidence="2 3">DSM 15283</strain>
    </source>
</reference>
<gene>
    <name evidence="2" type="ORF">SAMN04488042_104273</name>
</gene>
<dbReference type="InterPro" id="IPR046462">
    <property type="entry name" value="TerL_nuclease"/>
</dbReference>
<dbReference type="PANTHER" id="PTHR41287">
    <property type="match status" value="1"/>
</dbReference>
<dbReference type="STRING" id="254406.SAMN04488042_104273"/>
<protein>
    <submittedName>
        <fullName evidence="2">Phage terminase-like protein, large subunit, contains N-terminal HTH domain</fullName>
    </submittedName>
</protein>
<dbReference type="InterPro" id="IPR027417">
    <property type="entry name" value="P-loop_NTPase"/>
</dbReference>
<accession>A0A1I4NN57</accession>